<protein>
    <submittedName>
        <fullName evidence="2">Uncharacterized protein</fullName>
    </submittedName>
</protein>
<reference evidence="2" key="1">
    <citation type="journal article" date="2014" name="Int. J. Syst. Evol. Microbiol.">
        <title>Complete genome sequence of Corynebacterium casei LMG S-19264T (=DSM 44701T), isolated from a smear-ripened cheese.</title>
        <authorList>
            <consortium name="US DOE Joint Genome Institute (JGI-PGF)"/>
            <person name="Walter F."/>
            <person name="Albersmeier A."/>
            <person name="Kalinowski J."/>
            <person name="Ruckert C."/>
        </authorList>
    </citation>
    <scope>NUCLEOTIDE SEQUENCE</scope>
    <source>
        <strain evidence="2">VKM B-2484</strain>
    </source>
</reference>
<feature type="region of interest" description="Disordered" evidence="1">
    <location>
        <begin position="1"/>
        <end position="24"/>
    </location>
</feature>
<proteinExistence type="predicted"/>
<keyword evidence="3" id="KW-1185">Reference proteome</keyword>
<sequence>MANLAHSTDCCASPRPAEGTSAETAADPVLAAVLAYREEESRISALPDPEIDDVPMPAWERLEKGQRLPAATTRDGAVEALRTAAEFHSHSTSRFFVANLMQAALGFLDGRATPEARIDAALAEIKAALAELYPRHFLTGHASLRVSTGAVVAGAYPEEGYEARLHFHADNLAALVAKGGTHV</sequence>
<accession>A0A9W6MYE2</accession>
<dbReference type="AlphaFoldDB" id="A0A9W6MYE2"/>
<dbReference type="RefSeq" id="WP_213372896.1">
    <property type="nucleotide sequence ID" value="NZ_BSFJ01000005.1"/>
</dbReference>
<comment type="caution">
    <text evidence="2">The sequence shown here is derived from an EMBL/GenBank/DDBJ whole genome shotgun (WGS) entry which is preliminary data.</text>
</comment>
<evidence type="ECO:0000313" key="3">
    <source>
        <dbReference type="Proteomes" id="UP001143370"/>
    </source>
</evidence>
<gene>
    <name evidence="2" type="ORF">GCM10017643_16890</name>
</gene>
<dbReference type="EMBL" id="BSFJ01000005">
    <property type="protein sequence ID" value="GLK71574.1"/>
    <property type="molecule type" value="Genomic_DNA"/>
</dbReference>
<name>A0A9W6MYE2_9HYPH</name>
<evidence type="ECO:0000256" key="1">
    <source>
        <dbReference type="SAM" id="MobiDB-lite"/>
    </source>
</evidence>
<evidence type="ECO:0000313" key="2">
    <source>
        <dbReference type="EMBL" id="GLK71574.1"/>
    </source>
</evidence>
<reference evidence="2" key="2">
    <citation type="submission" date="2023-01" db="EMBL/GenBank/DDBJ databases">
        <authorList>
            <person name="Sun Q."/>
            <person name="Evtushenko L."/>
        </authorList>
    </citation>
    <scope>NUCLEOTIDE SEQUENCE</scope>
    <source>
        <strain evidence="2">VKM B-2484</strain>
    </source>
</reference>
<organism evidence="2 3">
    <name type="scientific">Ancylobacter dichloromethanicus</name>
    <dbReference type="NCBI Taxonomy" id="518825"/>
    <lineage>
        <taxon>Bacteria</taxon>
        <taxon>Pseudomonadati</taxon>
        <taxon>Pseudomonadota</taxon>
        <taxon>Alphaproteobacteria</taxon>
        <taxon>Hyphomicrobiales</taxon>
        <taxon>Xanthobacteraceae</taxon>
        <taxon>Ancylobacter</taxon>
    </lineage>
</organism>
<dbReference type="Proteomes" id="UP001143370">
    <property type="component" value="Unassembled WGS sequence"/>
</dbReference>